<evidence type="ECO:0000313" key="2">
    <source>
        <dbReference type="WBParaSite" id="nRc.2.0.1.t42855-RA"/>
    </source>
</evidence>
<keyword evidence="1" id="KW-1185">Reference proteome</keyword>
<evidence type="ECO:0000313" key="1">
    <source>
        <dbReference type="Proteomes" id="UP000887565"/>
    </source>
</evidence>
<dbReference type="AlphaFoldDB" id="A0A915KVN0"/>
<proteinExistence type="predicted"/>
<name>A0A915KVN0_ROMCU</name>
<accession>A0A915KVN0</accession>
<organism evidence="1 2">
    <name type="scientific">Romanomermis culicivorax</name>
    <name type="common">Nematode worm</name>
    <dbReference type="NCBI Taxonomy" id="13658"/>
    <lineage>
        <taxon>Eukaryota</taxon>
        <taxon>Metazoa</taxon>
        <taxon>Ecdysozoa</taxon>
        <taxon>Nematoda</taxon>
        <taxon>Enoplea</taxon>
        <taxon>Dorylaimia</taxon>
        <taxon>Mermithida</taxon>
        <taxon>Mermithoidea</taxon>
        <taxon>Mermithidae</taxon>
        <taxon>Romanomermis</taxon>
    </lineage>
</organism>
<protein>
    <submittedName>
        <fullName evidence="2">Uncharacterized protein</fullName>
    </submittedName>
</protein>
<sequence>MHGASSRAINMMRQYVARAQVPRSFYQLLRLFVDRSGRIHFLKRTSASLLTQPSLNRHIKSSKEIKSARIFPTKNRLAAFLGRKFKILSPEMKTLTSDGDFNGEQADSIV</sequence>
<dbReference type="WBParaSite" id="nRc.2.0.1.t42855-RA">
    <property type="protein sequence ID" value="nRc.2.0.1.t42855-RA"/>
    <property type="gene ID" value="nRc.2.0.1.g42855"/>
</dbReference>
<dbReference type="Proteomes" id="UP000887565">
    <property type="component" value="Unplaced"/>
</dbReference>
<reference evidence="2" key="1">
    <citation type="submission" date="2022-11" db="UniProtKB">
        <authorList>
            <consortium name="WormBaseParasite"/>
        </authorList>
    </citation>
    <scope>IDENTIFICATION</scope>
</reference>